<dbReference type="Pfam" id="PF13197">
    <property type="entry name" value="DUF4013"/>
    <property type="match status" value="1"/>
</dbReference>
<feature type="transmembrane region" description="Helical" evidence="1">
    <location>
        <begin position="20"/>
        <end position="42"/>
    </location>
</feature>
<accession>A0A0N8PR95</accession>
<feature type="transmembrane region" description="Helical" evidence="1">
    <location>
        <begin position="168"/>
        <end position="201"/>
    </location>
</feature>
<keyword evidence="1" id="KW-1133">Transmembrane helix</keyword>
<proteinExistence type="predicted"/>
<dbReference type="EMBL" id="LJCR01002061">
    <property type="protein sequence ID" value="KPV49301.1"/>
    <property type="molecule type" value="Genomic_DNA"/>
</dbReference>
<evidence type="ECO:0000256" key="1">
    <source>
        <dbReference type="SAM" id="Phobius"/>
    </source>
</evidence>
<name>A0A0N8PR95_9CHLR</name>
<gene>
    <name evidence="2" type="ORF">SE17_33435</name>
</gene>
<keyword evidence="3" id="KW-1185">Reference proteome</keyword>
<dbReference type="InterPro" id="IPR025098">
    <property type="entry name" value="DUF4013"/>
</dbReference>
<dbReference type="Proteomes" id="UP000050509">
    <property type="component" value="Unassembled WGS sequence"/>
</dbReference>
<evidence type="ECO:0008006" key="4">
    <source>
        <dbReference type="Google" id="ProtNLM"/>
    </source>
</evidence>
<evidence type="ECO:0000313" key="3">
    <source>
        <dbReference type="Proteomes" id="UP000050509"/>
    </source>
</evidence>
<keyword evidence="1" id="KW-0472">Membrane</keyword>
<protein>
    <recommendedName>
        <fullName evidence="4">DUF4013 domain-containing protein</fullName>
    </recommendedName>
</protein>
<comment type="caution">
    <text evidence="2">The sequence shown here is derived from an EMBL/GenBank/DDBJ whole genome shotgun (WGS) entry which is preliminary data.</text>
</comment>
<organism evidence="2 3">
    <name type="scientific">Kouleothrix aurantiaca</name>
    <dbReference type="NCBI Taxonomy" id="186479"/>
    <lineage>
        <taxon>Bacteria</taxon>
        <taxon>Bacillati</taxon>
        <taxon>Chloroflexota</taxon>
        <taxon>Chloroflexia</taxon>
        <taxon>Chloroflexales</taxon>
        <taxon>Roseiflexineae</taxon>
        <taxon>Roseiflexaceae</taxon>
        <taxon>Kouleothrix</taxon>
    </lineage>
</organism>
<keyword evidence="1" id="KW-0812">Transmembrane</keyword>
<feature type="transmembrane region" description="Helical" evidence="1">
    <location>
        <begin position="77"/>
        <end position="98"/>
    </location>
</feature>
<evidence type="ECO:0000313" key="2">
    <source>
        <dbReference type="EMBL" id="KPV49301.1"/>
    </source>
</evidence>
<sequence>MDIGKAFSFVFEDEEWVSKILIGGLIGLIPLVGQLAVMGYALKVAQNVAQGNPRPLPRWSEFGDHLMRGLYDLVIRLVYSLPILVIALLFACVGGLAGGGASSQRAQERVGALFGLLGICLVPIMLVLGFAIAIVAYAALGRFVATNNLGAALRIGEVVGMVRKSIGAWAMMLVVAILASFVGGLGAIACGVGALFTGFYAQCVIGHALGQTVVQQGMAAEPAPVSYGPPPTYQ</sequence>
<reference evidence="2 3" key="1">
    <citation type="submission" date="2015-09" db="EMBL/GenBank/DDBJ databases">
        <title>Draft genome sequence of Kouleothrix aurantiaca JCM 19913.</title>
        <authorList>
            <person name="Hemp J."/>
        </authorList>
    </citation>
    <scope>NUCLEOTIDE SEQUENCE [LARGE SCALE GENOMIC DNA]</scope>
    <source>
        <strain evidence="2 3">COM-B</strain>
    </source>
</reference>
<feature type="transmembrane region" description="Helical" evidence="1">
    <location>
        <begin position="110"/>
        <end position="140"/>
    </location>
</feature>
<dbReference type="AlphaFoldDB" id="A0A0N8PR95"/>